<accession>A0A9X9X346</accession>
<dbReference type="AlphaFoldDB" id="A0A9X9X346"/>
<name>A0A9X9X346_9PROT</name>
<dbReference type="InterPro" id="IPR008878">
    <property type="entry name" value="Transposase_IS66_Orf2"/>
</dbReference>
<comment type="caution">
    <text evidence="2">The sequence shown here is derived from an EMBL/GenBank/DDBJ whole genome shotgun (WGS) entry which is preliminary data.</text>
</comment>
<keyword evidence="3" id="KW-1185">Reference proteome</keyword>
<dbReference type="PANTHER" id="PTHR36455:SF1">
    <property type="entry name" value="BLR8292 PROTEIN"/>
    <property type="match status" value="1"/>
</dbReference>
<feature type="region of interest" description="Disordered" evidence="1">
    <location>
        <begin position="96"/>
        <end position="128"/>
    </location>
</feature>
<reference evidence="2" key="2">
    <citation type="journal article" date="2021" name="Syst. Appl. Microbiol.">
        <title>Roseomonas hellenica sp. nov., isolated from roots of wild-growing Alkanna tinctoria.</title>
        <authorList>
            <person name="Rat A."/>
            <person name="Naranjo H.D."/>
            <person name="Lebbe L."/>
            <person name="Cnockaert M."/>
            <person name="Krigas N."/>
            <person name="Grigoriadou K."/>
            <person name="Maloupa E."/>
            <person name="Willems A."/>
        </authorList>
    </citation>
    <scope>NUCLEOTIDE SEQUENCE</scope>
    <source>
        <strain evidence="2">LMG 31231</strain>
    </source>
</reference>
<evidence type="ECO:0000256" key="1">
    <source>
        <dbReference type="SAM" id="MobiDB-lite"/>
    </source>
</evidence>
<proteinExistence type="predicted"/>
<sequence length="128" mass="13214">MIAPAAGAQILLATKPVDFRKGAHSLAALAAEVLGADPFSGAVLVFRSRRADRIKILLWDGSGLVLIWKQLEGGAFRWPPVVDGVLRLTPRSRASSSASACASPGLPAASPTAPSSASPCLRARSSAR</sequence>
<dbReference type="PANTHER" id="PTHR36455">
    <property type="match status" value="1"/>
</dbReference>
<dbReference type="Proteomes" id="UP001138751">
    <property type="component" value="Unassembled WGS sequence"/>
</dbReference>
<evidence type="ECO:0000313" key="2">
    <source>
        <dbReference type="EMBL" id="MBR0673825.1"/>
    </source>
</evidence>
<dbReference type="EMBL" id="JAAEDM010000092">
    <property type="protein sequence ID" value="MBR0673825.1"/>
    <property type="molecule type" value="Genomic_DNA"/>
</dbReference>
<evidence type="ECO:0000313" key="3">
    <source>
        <dbReference type="Proteomes" id="UP001138751"/>
    </source>
</evidence>
<dbReference type="NCBIfam" id="NF033819">
    <property type="entry name" value="IS66_TnpB"/>
    <property type="match status" value="1"/>
</dbReference>
<gene>
    <name evidence="2" type="primary">tnpB</name>
    <name evidence="2" type="ORF">GXW76_21810</name>
</gene>
<feature type="compositionally biased region" description="Low complexity" evidence="1">
    <location>
        <begin position="96"/>
        <end position="119"/>
    </location>
</feature>
<dbReference type="RefSeq" id="WP_408904389.1">
    <property type="nucleotide sequence ID" value="NZ_JAAEDM010000092.1"/>
</dbReference>
<reference evidence="2" key="1">
    <citation type="submission" date="2020-01" db="EMBL/GenBank/DDBJ databases">
        <authorList>
            <person name="Rat A."/>
        </authorList>
    </citation>
    <scope>NUCLEOTIDE SEQUENCE</scope>
    <source>
        <strain evidence="2">LMG 31231</strain>
    </source>
</reference>
<dbReference type="Pfam" id="PF05717">
    <property type="entry name" value="TnpB_IS66"/>
    <property type="match status" value="1"/>
</dbReference>
<protein>
    <submittedName>
        <fullName evidence="2">IS66 family insertion sequence element accessory protein TnpB</fullName>
    </submittedName>
</protein>
<organism evidence="2 3">
    <name type="scientific">Neoroseomonas soli</name>
    <dbReference type="NCBI Taxonomy" id="1081025"/>
    <lineage>
        <taxon>Bacteria</taxon>
        <taxon>Pseudomonadati</taxon>
        <taxon>Pseudomonadota</taxon>
        <taxon>Alphaproteobacteria</taxon>
        <taxon>Acetobacterales</taxon>
        <taxon>Acetobacteraceae</taxon>
        <taxon>Neoroseomonas</taxon>
    </lineage>
</organism>